<name>A0A5M3N4Y5_CONPW</name>
<proteinExistence type="inferred from homology"/>
<dbReference type="EMBL" id="JH711573">
    <property type="protein sequence ID" value="EIW86482.1"/>
    <property type="molecule type" value="Genomic_DNA"/>
</dbReference>
<protein>
    <submittedName>
        <fullName evidence="7">S-adenosyl-L-methionine-dependent methyltransferase</fullName>
    </submittedName>
</protein>
<dbReference type="GO" id="GO:0035657">
    <property type="term" value="C:eRF1 methyltransferase complex"/>
    <property type="evidence" value="ECO:0007669"/>
    <property type="project" value="TreeGrafter"/>
</dbReference>
<evidence type="ECO:0000256" key="6">
    <source>
        <dbReference type="ARBA" id="ARBA00023242"/>
    </source>
</evidence>
<comment type="caution">
    <text evidence="7">The sequence shown here is derived from an EMBL/GenBank/DDBJ whole genome shotgun (WGS) entry which is preliminary data.</text>
</comment>
<keyword evidence="6" id="KW-0539">Nucleus</keyword>
<dbReference type="InterPro" id="IPR002052">
    <property type="entry name" value="DNA_methylase_N6_adenine_CS"/>
</dbReference>
<dbReference type="OrthoDB" id="406152at2759"/>
<keyword evidence="5" id="KW-0949">S-adenosyl-L-methionine</keyword>
<dbReference type="OMA" id="EWDDWME"/>
<dbReference type="AlphaFoldDB" id="A0A5M3N4Y5"/>
<dbReference type="RefSeq" id="XP_007763279.1">
    <property type="nucleotide sequence ID" value="XM_007765089.1"/>
</dbReference>
<evidence type="ECO:0000256" key="1">
    <source>
        <dbReference type="ARBA" id="ARBA00004123"/>
    </source>
</evidence>
<dbReference type="GeneID" id="19199107"/>
<gene>
    <name evidence="7" type="ORF">CONPUDRAFT_114853</name>
</gene>
<comment type="subcellular location">
    <subcellularLocation>
        <location evidence="1">Nucleus</location>
    </subcellularLocation>
</comment>
<dbReference type="GO" id="GO:0005634">
    <property type="term" value="C:nucleus"/>
    <property type="evidence" value="ECO:0007669"/>
    <property type="project" value="UniProtKB-SubCell"/>
</dbReference>
<accession>A0A5M3N4Y5</accession>
<dbReference type="PANTHER" id="PTHR45875:SF1">
    <property type="entry name" value="METHYLTRANSFERASE N6AMT1"/>
    <property type="match status" value="1"/>
</dbReference>
<dbReference type="FunFam" id="3.40.50.150:FF:000077">
    <property type="entry name" value="HemK methyltransferase family member 2"/>
    <property type="match status" value="1"/>
</dbReference>
<evidence type="ECO:0000313" key="8">
    <source>
        <dbReference type="Proteomes" id="UP000053558"/>
    </source>
</evidence>
<reference evidence="8" key="1">
    <citation type="journal article" date="2012" name="Science">
        <title>The Paleozoic origin of enzymatic lignin decomposition reconstructed from 31 fungal genomes.</title>
        <authorList>
            <person name="Floudas D."/>
            <person name="Binder M."/>
            <person name="Riley R."/>
            <person name="Barry K."/>
            <person name="Blanchette R.A."/>
            <person name="Henrissat B."/>
            <person name="Martinez A.T."/>
            <person name="Otillar R."/>
            <person name="Spatafora J.W."/>
            <person name="Yadav J.S."/>
            <person name="Aerts A."/>
            <person name="Benoit I."/>
            <person name="Boyd A."/>
            <person name="Carlson A."/>
            <person name="Copeland A."/>
            <person name="Coutinho P.M."/>
            <person name="de Vries R.P."/>
            <person name="Ferreira P."/>
            <person name="Findley K."/>
            <person name="Foster B."/>
            <person name="Gaskell J."/>
            <person name="Glotzer D."/>
            <person name="Gorecki P."/>
            <person name="Heitman J."/>
            <person name="Hesse C."/>
            <person name="Hori C."/>
            <person name="Igarashi K."/>
            <person name="Jurgens J.A."/>
            <person name="Kallen N."/>
            <person name="Kersten P."/>
            <person name="Kohler A."/>
            <person name="Kuees U."/>
            <person name="Kumar T.K.A."/>
            <person name="Kuo A."/>
            <person name="LaButti K."/>
            <person name="Larrondo L.F."/>
            <person name="Lindquist E."/>
            <person name="Ling A."/>
            <person name="Lombard V."/>
            <person name="Lucas S."/>
            <person name="Lundell T."/>
            <person name="Martin R."/>
            <person name="McLaughlin D.J."/>
            <person name="Morgenstern I."/>
            <person name="Morin E."/>
            <person name="Murat C."/>
            <person name="Nagy L.G."/>
            <person name="Nolan M."/>
            <person name="Ohm R.A."/>
            <person name="Patyshakuliyeva A."/>
            <person name="Rokas A."/>
            <person name="Ruiz-Duenas F.J."/>
            <person name="Sabat G."/>
            <person name="Salamov A."/>
            <person name="Samejima M."/>
            <person name="Schmutz J."/>
            <person name="Slot J.C."/>
            <person name="St John F."/>
            <person name="Stenlid J."/>
            <person name="Sun H."/>
            <person name="Sun S."/>
            <person name="Syed K."/>
            <person name="Tsang A."/>
            <person name="Wiebenga A."/>
            <person name="Young D."/>
            <person name="Pisabarro A."/>
            <person name="Eastwood D.C."/>
            <person name="Martin F."/>
            <person name="Cullen D."/>
            <person name="Grigoriev I.V."/>
            <person name="Hibbett D.S."/>
        </authorList>
    </citation>
    <scope>NUCLEOTIDE SEQUENCE [LARGE SCALE GENOMIC DNA]</scope>
    <source>
        <strain evidence="8">RWD-64-598 SS2</strain>
    </source>
</reference>
<evidence type="ECO:0000256" key="3">
    <source>
        <dbReference type="ARBA" id="ARBA00022603"/>
    </source>
</evidence>
<dbReference type="PROSITE" id="PS00092">
    <property type="entry name" value="N6_MTASE"/>
    <property type="match status" value="1"/>
</dbReference>
<dbReference type="GO" id="GO:0003676">
    <property type="term" value="F:nucleic acid binding"/>
    <property type="evidence" value="ECO:0007669"/>
    <property type="project" value="InterPro"/>
</dbReference>
<dbReference type="InterPro" id="IPR029063">
    <property type="entry name" value="SAM-dependent_MTases_sf"/>
</dbReference>
<dbReference type="Proteomes" id="UP000053558">
    <property type="component" value="Unassembled WGS sequence"/>
</dbReference>
<dbReference type="GO" id="GO:0008757">
    <property type="term" value="F:S-adenosylmethionine-dependent methyltransferase activity"/>
    <property type="evidence" value="ECO:0007669"/>
    <property type="project" value="TreeGrafter"/>
</dbReference>
<dbReference type="InterPro" id="IPR052190">
    <property type="entry name" value="Euk-Arch_PrmC-MTase"/>
</dbReference>
<evidence type="ECO:0000256" key="2">
    <source>
        <dbReference type="ARBA" id="ARBA00006149"/>
    </source>
</evidence>
<keyword evidence="3 7" id="KW-0489">Methyltransferase</keyword>
<dbReference type="GO" id="GO:0008276">
    <property type="term" value="F:protein methyltransferase activity"/>
    <property type="evidence" value="ECO:0007669"/>
    <property type="project" value="TreeGrafter"/>
</dbReference>
<dbReference type="PANTHER" id="PTHR45875">
    <property type="entry name" value="METHYLTRANSFERASE N6AMT1"/>
    <property type="match status" value="1"/>
</dbReference>
<dbReference type="Gene3D" id="3.40.50.150">
    <property type="entry name" value="Vaccinia Virus protein VP39"/>
    <property type="match status" value="1"/>
</dbReference>
<organism evidence="7 8">
    <name type="scientific">Coniophora puteana (strain RWD-64-598)</name>
    <name type="common">Brown rot fungus</name>
    <dbReference type="NCBI Taxonomy" id="741705"/>
    <lineage>
        <taxon>Eukaryota</taxon>
        <taxon>Fungi</taxon>
        <taxon>Dikarya</taxon>
        <taxon>Basidiomycota</taxon>
        <taxon>Agaricomycotina</taxon>
        <taxon>Agaricomycetes</taxon>
        <taxon>Agaricomycetidae</taxon>
        <taxon>Boletales</taxon>
        <taxon>Coniophorineae</taxon>
        <taxon>Coniophoraceae</taxon>
        <taxon>Coniophora</taxon>
    </lineage>
</organism>
<dbReference type="GO" id="GO:0032259">
    <property type="term" value="P:methylation"/>
    <property type="evidence" value="ECO:0007669"/>
    <property type="project" value="UniProtKB-KW"/>
</dbReference>
<keyword evidence="8" id="KW-1185">Reference proteome</keyword>
<dbReference type="SUPFAM" id="SSF53335">
    <property type="entry name" value="S-adenosyl-L-methionine-dependent methyltransferases"/>
    <property type="match status" value="1"/>
</dbReference>
<evidence type="ECO:0000313" key="7">
    <source>
        <dbReference type="EMBL" id="EIW86482.1"/>
    </source>
</evidence>
<evidence type="ECO:0000256" key="4">
    <source>
        <dbReference type="ARBA" id="ARBA00022679"/>
    </source>
</evidence>
<dbReference type="KEGG" id="cput:CONPUDRAFT_114853"/>
<comment type="similarity">
    <text evidence="2">Belongs to the eukaryotic/archaeal PrmC-related family.</text>
</comment>
<sequence length="221" mass="24178">MIPTPDLSHLTKVDYDRVYEPAEDTFLFLDGLEQDAEHIRSLHPTVCLEIGSGSGCVSTFMGSILGPTGALYLCTDINQHAARCTVATGRQNKIPIDAINCSLTSSLLPRLRHSIDILLFNPPYVPTDGEEALDAQASGNISGAWAGGLSGMEITNKLLEEVNDLLSPKGLFYLVALKQNDIPAICAMMQDAFGLKSQTIIQRRAGREHLFILRFERQYVG</sequence>
<evidence type="ECO:0000256" key="5">
    <source>
        <dbReference type="ARBA" id="ARBA00022691"/>
    </source>
</evidence>
<keyword evidence="4 7" id="KW-0808">Transferase</keyword>